<proteinExistence type="predicted"/>
<accession>A0A1T5JY91</accession>
<organism evidence="4 5">
    <name type="scientific">Pseudoxanthomonas indica</name>
    <dbReference type="NCBI Taxonomy" id="428993"/>
    <lineage>
        <taxon>Bacteria</taxon>
        <taxon>Pseudomonadati</taxon>
        <taxon>Pseudomonadota</taxon>
        <taxon>Gammaproteobacteria</taxon>
        <taxon>Lysobacterales</taxon>
        <taxon>Lysobacteraceae</taxon>
        <taxon>Pseudoxanthomonas</taxon>
    </lineage>
</organism>
<dbReference type="GO" id="GO:0016810">
    <property type="term" value="F:hydrolase activity, acting on carbon-nitrogen (but not peptide) bonds"/>
    <property type="evidence" value="ECO:0007669"/>
    <property type="project" value="InterPro"/>
</dbReference>
<evidence type="ECO:0000313" key="4">
    <source>
        <dbReference type="EMBL" id="SKC56290.1"/>
    </source>
</evidence>
<feature type="domain" description="NodB homology" evidence="3">
    <location>
        <begin position="35"/>
        <end position="155"/>
    </location>
</feature>
<protein>
    <submittedName>
        <fullName evidence="4">Peptidoglycan/xylan/chitin deacetylase, PgdA/CDA1 family</fullName>
    </submittedName>
</protein>
<evidence type="ECO:0000259" key="3">
    <source>
        <dbReference type="Pfam" id="PF01522"/>
    </source>
</evidence>
<dbReference type="OrthoDB" id="9784220at2"/>
<dbReference type="RefSeq" id="WP_079723513.1">
    <property type="nucleotide sequence ID" value="NZ_BMCL01000002.1"/>
</dbReference>
<dbReference type="PANTHER" id="PTHR34216">
    <property type="match status" value="1"/>
</dbReference>
<evidence type="ECO:0000313" key="5">
    <source>
        <dbReference type="Proteomes" id="UP000190341"/>
    </source>
</evidence>
<dbReference type="Pfam" id="PF01522">
    <property type="entry name" value="Polysacc_deac_1"/>
    <property type="match status" value="1"/>
</dbReference>
<dbReference type="EMBL" id="FUZV01000001">
    <property type="protein sequence ID" value="SKC56290.1"/>
    <property type="molecule type" value="Genomic_DNA"/>
</dbReference>
<dbReference type="Proteomes" id="UP000190341">
    <property type="component" value="Unassembled WGS sequence"/>
</dbReference>
<dbReference type="SUPFAM" id="SSF88713">
    <property type="entry name" value="Glycoside hydrolase/deacetylase"/>
    <property type="match status" value="1"/>
</dbReference>
<name>A0A1T5JY91_9GAMM</name>
<dbReference type="InterPro" id="IPR051398">
    <property type="entry name" value="Polysacch_Deacetylase"/>
</dbReference>
<dbReference type="STRING" id="428993.SAMN06296058_1186"/>
<feature type="signal peptide" evidence="2">
    <location>
        <begin position="1"/>
        <end position="23"/>
    </location>
</feature>
<evidence type="ECO:0000256" key="1">
    <source>
        <dbReference type="ARBA" id="ARBA00022729"/>
    </source>
</evidence>
<dbReference type="AlphaFoldDB" id="A0A1T5JY91"/>
<feature type="chain" id="PRO_5012459561" evidence="2">
    <location>
        <begin position="24"/>
        <end position="271"/>
    </location>
</feature>
<dbReference type="Gene3D" id="3.20.20.370">
    <property type="entry name" value="Glycoside hydrolase/deacetylase"/>
    <property type="match status" value="1"/>
</dbReference>
<dbReference type="GO" id="GO:0005975">
    <property type="term" value="P:carbohydrate metabolic process"/>
    <property type="evidence" value="ECO:0007669"/>
    <property type="project" value="InterPro"/>
</dbReference>
<keyword evidence="5" id="KW-1185">Reference proteome</keyword>
<sequence>MKRSGLMAVLAGVAALAASPAHAAQPARFAWPDGHKAAVSLSYDDALDSQLDHAIPALDKQGLKGTFYLQLSRDPVRLRMEEWRQAARNGHELGNHTLFHQCSGSLPDRDWVEPQRNLDTTTAAQMQDQILLANVMLKALDGRDERTLTIPCGDTRAQDGDYRLRVAPAFVAIKWGNGGVIADMDTLDPAAVPVDVPVGVTGAQLIARVEEAAARGTMINFTFHGIGGDYLTVSNEAHEQLLAYLAEHRDTYWVDTFVNLMRYVRGQQHRP</sequence>
<gene>
    <name evidence="4" type="ORF">SAMN06296058_1186</name>
</gene>
<evidence type="ECO:0000256" key="2">
    <source>
        <dbReference type="SAM" id="SignalP"/>
    </source>
</evidence>
<dbReference type="InterPro" id="IPR002509">
    <property type="entry name" value="NODB_dom"/>
</dbReference>
<reference evidence="4 5" key="1">
    <citation type="submission" date="2017-02" db="EMBL/GenBank/DDBJ databases">
        <authorList>
            <person name="Peterson S.W."/>
        </authorList>
    </citation>
    <scope>NUCLEOTIDE SEQUENCE [LARGE SCALE GENOMIC DNA]</scope>
    <source>
        <strain evidence="4 5">P15</strain>
    </source>
</reference>
<dbReference type="InterPro" id="IPR011330">
    <property type="entry name" value="Glyco_hydro/deAcase_b/a-brl"/>
</dbReference>
<dbReference type="CDD" id="cd10967">
    <property type="entry name" value="CE4_GLA_like_6s"/>
    <property type="match status" value="1"/>
</dbReference>
<keyword evidence="1 2" id="KW-0732">Signal</keyword>
<dbReference type="PANTHER" id="PTHR34216:SF11">
    <property type="entry name" value="CHITOOLIGOSACCHARIDE DEACETYLASE"/>
    <property type="match status" value="1"/>
</dbReference>